<dbReference type="Proteomes" id="UP000694843">
    <property type="component" value="Unplaced"/>
</dbReference>
<dbReference type="GeneID" id="108680006"/>
<gene>
    <name evidence="3" type="primary">LOC108680006</name>
</gene>
<sequence>MKVATKMFVHGQIFLTFLAFVVAAPPNYGTSGEGLVSVVMGGVELSPMTLSQNMATRNIQKGITSWPIGADGMVVVPYRCEGAVNLTRLGPALRSWEKDSCVRFREMAASEKLHDTYLLIRASTHCQSLLGIYPKATLLEITDSCGVWLCLAFVMRTMMFT</sequence>
<accession>A0A8B7PF71</accession>
<feature type="chain" id="PRO_5033984434" evidence="1">
    <location>
        <begin position="24"/>
        <end position="161"/>
    </location>
</feature>
<dbReference type="Gene3D" id="3.40.390.10">
    <property type="entry name" value="Collagenase (Catalytic Domain)"/>
    <property type="match status" value="1"/>
</dbReference>
<evidence type="ECO:0000256" key="1">
    <source>
        <dbReference type="SAM" id="SignalP"/>
    </source>
</evidence>
<proteinExistence type="predicted"/>
<protein>
    <submittedName>
        <fullName evidence="3">Uncharacterized protein LOC108680006</fullName>
    </submittedName>
</protein>
<dbReference type="InterPro" id="IPR024079">
    <property type="entry name" value="MetalloPept_cat_dom_sf"/>
</dbReference>
<evidence type="ECO:0000313" key="3">
    <source>
        <dbReference type="RefSeq" id="XP_018024252.1"/>
    </source>
</evidence>
<dbReference type="RefSeq" id="XP_018024252.1">
    <property type="nucleotide sequence ID" value="XM_018168763.2"/>
</dbReference>
<evidence type="ECO:0000313" key="2">
    <source>
        <dbReference type="Proteomes" id="UP000694843"/>
    </source>
</evidence>
<reference evidence="3" key="1">
    <citation type="submission" date="2025-08" db="UniProtKB">
        <authorList>
            <consortium name="RefSeq"/>
        </authorList>
    </citation>
    <scope>IDENTIFICATION</scope>
</reference>
<dbReference type="GO" id="GO:0008237">
    <property type="term" value="F:metallopeptidase activity"/>
    <property type="evidence" value="ECO:0007669"/>
    <property type="project" value="InterPro"/>
</dbReference>
<organism evidence="2 3">
    <name type="scientific">Hyalella azteca</name>
    <name type="common">Amphipod</name>
    <dbReference type="NCBI Taxonomy" id="294128"/>
    <lineage>
        <taxon>Eukaryota</taxon>
        <taxon>Metazoa</taxon>
        <taxon>Ecdysozoa</taxon>
        <taxon>Arthropoda</taxon>
        <taxon>Crustacea</taxon>
        <taxon>Multicrustacea</taxon>
        <taxon>Malacostraca</taxon>
        <taxon>Eumalacostraca</taxon>
        <taxon>Peracarida</taxon>
        <taxon>Amphipoda</taxon>
        <taxon>Senticaudata</taxon>
        <taxon>Talitrida</taxon>
        <taxon>Talitroidea</taxon>
        <taxon>Hyalellidae</taxon>
        <taxon>Hyalella</taxon>
    </lineage>
</organism>
<name>A0A8B7PF71_HYAAZ</name>
<feature type="signal peptide" evidence="1">
    <location>
        <begin position="1"/>
        <end position="23"/>
    </location>
</feature>
<dbReference type="KEGG" id="hazt:108680006"/>
<dbReference type="AlphaFoldDB" id="A0A8B7PF71"/>
<keyword evidence="1" id="KW-0732">Signal</keyword>
<keyword evidence="2" id="KW-1185">Reference proteome</keyword>